<dbReference type="SMART" id="SM00257">
    <property type="entry name" value="LysM"/>
    <property type="match status" value="2"/>
</dbReference>
<dbReference type="RefSeq" id="WP_231417343.1">
    <property type="nucleotide sequence ID" value="NZ_CP126446.1"/>
</dbReference>
<proteinExistence type="predicted"/>
<gene>
    <name evidence="5" type="ORF">QNI29_15280</name>
</gene>
<dbReference type="Pfam" id="PF01476">
    <property type="entry name" value="LysM"/>
    <property type="match status" value="2"/>
</dbReference>
<dbReference type="CDD" id="cd00118">
    <property type="entry name" value="LysM"/>
    <property type="match status" value="2"/>
</dbReference>
<name>A0ABY8UX72_9BACI</name>
<dbReference type="SUPFAM" id="SSF54106">
    <property type="entry name" value="LysM domain"/>
    <property type="match status" value="2"/>
</dbReference>
<dbReference type="InterPro" id="IPR001223">
    <property type="entry name" value="Glyco_hydro18_cat"/>
</dbReference>
<evidence type="ECO:0000259" key="4">
    <source>
        <dbReference type="PROSITE" id="PS51910"/>
    </source>
</evidence>
<feature type="domain" description="LysM" evidence="3">
    <location>
        <begin position="26"/>
        <end position="70"/>
    </location>
</feature>
<dbReference type="Pfam" id="PF00704">
    <property type="entry name" value="Glyco_hydro_18"/>
    <property type="match status" value="1"/>
</dbReference>
<dbReference type="Proteomes" id="UP001236652">
    <property type="component" value="Chromosome"/>
</dbReference>
<keyword evidence="6" id="KW-1185">Reference proteome</keyword>
<dbReference type="SMART" id="SM00636">
    <property type="entry name" value="Glyco_18"/>
    <property type="match status" value="1"/>
</dbReference>
<dbReference type="Gene3D" id="3.20.20.80">
    <property type="entry name" value="Glycosidases"/>
    <property type="match status" value="1"/>
</dbReference>
<evidence type="ECO:0000256" key="1">
    <source>
        <dbReference type="ARBA" id="ARBA00022801"/>
    </source>
</evidence>
<keyword evidence="1 5" id="KW-0378">Hydrolase</keyword>
<dbReference type="InterPro" id="IPR041704">
    <property type="entry name" value="CFLE_GH18"/>
</dbReference>
<accession>A0ABY8UX72</accession>
<dbReference type="InterPro" id="IPR017853">
    <property type="entry name" value="GH"/>
</dbReference>
<dbReference type="PROSITE" id="PS51910">
    <property type="entry name" value="GH18_2"/>
    <property type="match status" value="1"/>
</dbReference>
<dbReference type="InterPro" id="IPR029070">
    <property type="entry name" value="Chitinase_insertion_sf"/>
</dbReference>
<feature type="domain" description="GH18" evidence="4">
    <location>
        <begin position="124"/>
        <end position="442"/>
    </location>
</feature>
<dbReference type="EMBL" id="CP126446">
    <property type="protein sequence ID" value="WIF97094.1"/>
    <property type="molecule type" value="Genomic_DNA"/>
</dbReference>
<reference evidence="5 6" key="1">
    <citation type="submission" date="2023-05" db="EMBL/GenBank/DDBJ databases">
        <title>Comparative genomics reveals the evidence of polycyclic aromatic hydrocarbons degradation in moderately halophilic genus Pontibacillus.</title>
        <authorList>
            <person name="Yang H."/>
            <person name="Qian Z."/>
        </authorList>
    </citation>
    <scope>NUCLEOTIDE SEQUENCE [LARGE SCALE GENOMIC DNA]</scope>
    <source>
        <strain evidence="6">HN14</strain>
    </source>
</reference>
<dbReference type="GO" id="GO:0016787">
    <property type="term" value="F:hydrolase activity"/>
    <property type="evidence" value="ECO:0007669"/>
    <property type="project" value="UniProtKB-KW"/>
</dbReference>
<dbReference type="PROSITE" id="PS51782">
    <property type="entry name" value="LYSM"/>
    <property type="match status" value="2"/>
</dbReference>
<dbReference type="SUPFAM" id="SSF51445">
    <property type="entry name" value="(Trans)glycosidases"/>
    <property type="match status" value="1"/>
</dbReference>
<dbReference type="InterPro" id="IPR018392">
    <property type="entry name" value="LysM"/>
</dbReference>
<evidence type="ECO:0000313" key="5">
    <source>
        <dbReference type="EMBL" id="WIF97094.1"/>
    </source>
</evidence>
<dbReference type="InterPro" id="IPR011583">
    <property type="entry name" value="Chitinase_II/V-like_cat"/>
</dbReference>
<evidence type="ECO:0000256" key="2">
    <source>
        <dbReference type="ARBA" id="ARBA00023295"/>
    </source>
</evidence>
<protein>
    <submittedName>
        <fullName evidence="5">Glycosyl hydrolase family 18 protein</fullName>
    </submittedName>
</protein>
<dbReference type="PANTHER" id="PTHR46066:SF2">
    <property type="entry name" value="CHITINASE DOMAIN-CONTAINING PROTEIN 1"/>
    <property type="match status" value="1"/>
</dbReference>
<dbReference type="InterPro" id="IPR036779">
    <property type="entry name" value="LysM_dom_sf"/>
</dbReference>
<dbReference type="PANTHER" id="PTHR46066">
    <property type="entry name" value="CHITINASE DOMAIN-CONTAINING PROTEIN 1 FAMILY MEMBER"/>
    <property type="match status" value="1"/>
</dbReference>
<organism evidence="5 6">
    <name type="scientific">Pontibacillus chungwhensis</name>
    <dbReference type="NCBI Taxonomy" id="265426"/>
    <lineage>
        <taxon>Bacteria</taxon>
        <taxon>Bacillati</taxon>
        <taxon>Bacillota</taxon>
        <taxon>Bacilli</taxon>
        <taxon>Bacillales</taxon>
        <taxon>Bacillaceae</taxon>
        <taxon>Pontibacillus</taxon>
    </lineage>
</organism>
<feature type="domain" description="LysM" evidence="3">
    <location>
        <begin position="73"/>
        <end position="116"/>
    </location>
</feature>
<dbReference type="CDD" id="cd02874">
    <property type="entry name" value="GH18_CFLE_spore_hydrolase"/>
    <property type="match status" value="1"/>
</dbReference>
<evidence type="ECO:0000259" key="3">
    <source>
        <dbReference type="PROSITE" id="PS51782"/>
    </source>
</evidence>
<dbReference type="Gene3D" id="3.10.50.10">
    <property type="match status" value="1"/>
</dbReference>
<keyword evidence="2" id="KW-0326">Glycosidase</keyword>
<sequence length="442" mass="50034">MNRSICTGVLLCISLFLFGGHMKAEVIHITQKGDSLYKIGDRYNVTADQLAKLNGMPGERKLVQGQSILIPGQSYMVQPGDSLYKIAKRHQIPIDELMELNGLHSSLILTGDTLQIPQKEKTNVKVGAYFIPKDQGYNDEMMSALGRYLTTIYLFSYNPNQDGTLSSLPLNNSVAEAWRKGISPFATLTNLSGSGFDPELAHDLMANENKRKKLIENLYMVLDRHDYKGVVIDFEGLRPEDRSLFSSFIKQVGERLHPHNMEVHIAVPPMSGSRSPSYAAAYDYKTLGRYADSLFLMTYNWHWLGGASGPIAPIQEIKKTLDFATSVVPREKLMLGIPMYAYDWVVSKEGVKGKAYSVQHAISKYIQHESSIHYDEQSEAPWFRYKDEAGRTHEVWFEDPRSLLAKFELVRGYRLGGMGAWQLDFSIRQSETLLRSEFNVLK</sequence>
<evidence type="ECO:0000313" key="6">
    <source>
        <dbReference type="Proteomes" id="UP001236652"/>
    </source>
</evidence>
<dbReference type="Gene3D" id="3.10.350.10">
    <property type="entry name" value="LysM domain"/>
    <property type="match status" value="2"/>
</dbReference>